<feature type="non-terminal residue" evidence="3">
    <location>
        <position position="1"/>
    </location>
</feature>
<dbReference type="InterPro" id="IPR003959">
    <property type="entry name" value="ATPase_AAA_core"/>
</dbReference>
<evidence type="ECO:0000313" key="3">
    <source>
        <dbReference type="EMBL" id="KKL76958.1"/>
    </source>
</evidence>
<evidence type="ECO:0000259" key="1">
    <source>
        <dbReference type="Pfam" id="PF00004"/>
    </source>
</evidence>
<proteinExistence type="predicted"/>
<protein>
    <submittedName>
        <fullName evidence="3">Uncharacterized protein</fullName>
    </submittedName>
</protein>
<accession>A0A0F9ES53</accession>
<dbReference type="EMBL" id="LAZR01023891">
    <property type="protein sequence ID" value="KKL76958.1"/>
    <property type="molecule type" value="Genomic_DNA"/>
</dbReference>
<dbReference type="SUPFAM" id="SSF52540">
    <property type="entry name" value="P-loop containing nucleoside triphosphate hydrolases"/>
    <property type="match status" value="1"/>
</dbReference>
<comment type="caution">
    <text evidence="3">The sequence shown here is derived from an EMBL/GenBank/DDBJ whole genome shotgun (WGS) entry which is preliminary data.</text>
</comment>
<gene>
    <name evidence="3" type="ORF">LCGC14_2039650</name>
</gene>
<evidence type="ECO:0000259" key="2">
    <source>
        <dbReference type="Pfam" id="PF19347"/>
    </source>
</evidence>
<dbReference type="GO" id="GO:0005524">
    <property type="term" value="F:ATP binding"/>
    <property type="evidence" value="ECO:0007669"/>
    <property type="project" value="InterPro"/>
</dbReference>
<organism evidence="3">
    <name type="scientific">marine sediment metagenome</name>
    <dbReference type="NCBI Taxonomy" id="412755"/>
    <lineage>
        <taxon>unclassified sequences</taxon>
        <taxon>metagenomes</taxon>
        <taxon>ecological metagenomes</taxon>
    </lineage>
</organism>
<dbReference type="InterPro" id="IPR045969">
    <property type="entry name" value="DUF5925"/>
</dbReference>
<dbReference type="Gene3D" id="3.40.50.300">
    <property type="entry name" value="P-loop containing nucleotide triphosphate hydrolases"/>
    <property type="match status" value="1"/>
</dbReference>
<dbReference type="InterPro" id="IPR027417">
    <property type="entry name" value="P-loop_NTPase"/>
</dbReference>
<dbReference type="AlphaFoldDB" id="A0A0F9ES53"/>
<reference evidence="3" key="1">
    <citation type="journal article" date="2015" name="Nature">
        <title>Complex archaea that bridge the gap between prokaryotes and eukaryotes.</title>
        <authorList>
            <person name="Spang A."/>
            <person name="Saw J.H."/>
            <person name="Jorgensen S.L."/>
            <person name="Zaremba-Niedzwiedzka K."/>
            <person name="Martijn J."/>
            <person name="Lind A.E."/>
            <person name="van Eijk R."/>
            <person name="Schleper C."/>
            <person name="Guy L."/>
            <person name="Ettema T.J."/>
        </authorList>
    </citation>
    <scope>NUCLEOTIDE SEQUENCE</scope>
</reference>
<sequence>DMDTETRINFNLESCGVYGVLTQTLSHAVIDRGLQEIASFDITSEAKMDNVIAAINSNAIKKVHTHSPADEREKGLWQSKLFDMDSTLILVSVTSSYNWDVKGVSNNRKALDDIMAAIKKALPIIKSEDSNVVPVNFWAIDAQGRVTCRTRRIAVPSWEDVRLNYTSKAREGLESLMGLWPPLEDNGRLMLWHGVPGTGKSYGIRSLAQAWQKWCAVNYVVDPEKFFGSADYMLQVILQSADEGSGSAPTTEKALREFTGDETKVYTGHPWSLLIMEDSDEFLTADAKKRSGQSMSRLLNLTSGFIGQGLNTLVLITTNEPLENIHTALQREGRCMANVEFGPLTEAEGQKWAEMQEGNPVVEGSNSIADLYALLREHKQVRTGPVKPKMGFAVKS</sequence>
<dbReference type="GO" id="GO:0016887">
    <property type="term" value="F:ATP hydrolysis activity"/>
    <property type="evidence" value="ECO:0007669"/>
    <property type="project" value="InterPro"/>
</dbReference>
<dbReference type="Pfam" id="PF19347">
    <property type="entry name" value="DUF5925"/>
    <property type="match status" value="1"/>
</dbReference>
<feature type="domain" description="DUF5925" evidence="2">
    <location>
        <begin position="126"/>
        <end position="177"/>
    </location>
</feature>
<dbReference type="Pfam" id="PF00004">
    <property type="entry name" value="AAA"/>
    <property type="match status" value="1"/>
</dbReference>
<name>A0A0F9ES53_9ZZZZ</name>
<feature type="domain" description="ATPase AAA-type core" evidence="1">
    <location>
        <begin position="190"/>
        <end position="342"/>
    </location>
</feature>